<evidence type="ECO:0000256" key="9">
    <source>
        <dbReference type="ARBA" id="ARBA00038899"/>
    </source>
</evidence>
<keyword evidence="19" id="KW-1185">Reference proteome</keyword>
<reference evidence="20" key="1">
    <citation type="submission" date="2022-11" db="UniProtKB">
        <authorList>
            <consortium name="WormBaseParasite"/>
        </authorList>
    </citation>
    <scope>IDENTIFICATION</scope>
</reference>
<name>A0A914X7I0_9BILA</name>
<dbReference type="GO" id="GO:0016077">
    <property type="term" value="P:sno(s)RNA catabolic process"/>
    <property type="evidence" value="ECO:0007669"/>
    <property type="project" value="TreeGrafter"/>
</dbReference>
<evidence type="ECO:0000256" key="1">
    <source>
        <dbReference type="ARBA" id="ARBA00001941"/>
    </source>
</evidence>
<dbReference type="PANTHER" id="PTHR31699:SF1">
    <property type="entry name" value="U8 SNORNA-DECAPPING ENZYME"/>
    <property type="match status" value="1"/>
</dbReference>
<keyword evidence="4" id="KW-0378">Hydrolase</keyword>
<protein>
    <recommendedName>
        <fullName evidence="10">U8 snoRNA-decapping enzyme</fullName>
        <ecNumber evidence="9">3.6.1.64</ecNumber>
    </recommendedName>
    <alternativeName>
        <fullName evidence="13">IDP phosphatase</fullName>
    </alternativeName>
    <alternativeName>
        <fullName evidence="11">Inosine diphosphate phosphatase</fullName>
    </alternativeName>
    <alternativeName>
        <fullName evidence="12">Nucleoside diphosphate-linked moiety X motif 16</fullName>
    </alternativeName>
    <alternativeName>
        <fullName evidence="14">m7GpppN-mRNA hydrolase</fullName>
    </alternativeName>
</protein>
<evidence type="ECO:0000256" key="17">
    <source>
        <dbReference type="ARBA" id="ARBA00048945"/>
    </source>
</evidence>
<evidence type="ECO:0000256" key="15">
    <source>
        <dbReference type="ARBA" id="ARBA00047661"/>
    </source>
</evidence>
<evidence type="ECO:0000256" key="6">
    <source>
        <dbReference type="ARBA" id="ARBA00023080"/>
    </source>
</evidence>
<accession>A0A914X7I0</accession>
<dbReference type="InterPro" id="IPR020084">
    <property type="entry name" value="NUDIX_hydrolase_CS"/>
</dbReference>
<evidence type="ECO:0000313" key="19">
    <source>
        <dbReference type="Proteomes" id="UP000887566"/>
    </source>
</evidence>
<keyword evidence="5" id="KW-0694">RNA-binding</keyword>
<evidence type="ECO:0000313" key="20">
    <source>
        <dbReference type="WBParaSite" id="PSAMB.scaffold7062size8291.g29548.t1"/>
    </source>
</evidence>
<dbReference type="GO" id="GO:0009117">
    <property type="term" value="P:nucleotide metabolic process"/>
    <property type="evidence" value="ECO:0007669"/>
    <property type="project" value="UniProtKB-KW"/>
</dbReference>
<evidence type="ECO:0000256" key="12">
    <source>
        <dbReference type="ARBA" id="ARBA00041656"/>
    </source>
</evidence>
<evidence type="ECO:0000256" key="2">
    <source>
        <dbReference type="ARBA" id="ARBA00004604"/>
    </source>
</evidence>
<evidence type="ECO:0000256" key="11">
    <source>
        <dbReference type="ARBA" id="ARBA00041450"/>
    </source>
</evidence>
<organism evidence="19 20">
    <name type="scientific">Plectus sambesii</name>
    <dbReference type="NCBI Taxonomy" id="2011161"/>
    <lineage>
        <taxon>Eukaryota</taxon>
        <taxon>Metazoa</taxon>
        <taxon>Ecdysozoa</taxon>
        <taxon>Nematoda</taxon>
        <taxon>Chromadorea</taxon>
        <taxon>Plectida</taxon>
        <taxon>Plectina</taxon>
        <taxon>Plectoidea</taxon>
        <taxon>Plectidae</taxon>
        <taxon>Plectus</taxon>
    </lineage>
</organism>
<evidence type="ECO:0000256" key="8">
    <source>
        <dbReference type="ARBA" id="ARBA00038173"/>
    </source>
</evidence>
<evidence type="ECO:0000256" key="3">
    <source>
        <dbReference type="ARBA" id="ARBA00004642"/>
    </source>
</evidence>
<dbReference type="GO" id="GO:0006402">
    <property type="term" value="P:mRNA catabolic process"/>
    <property type="evidence" value="ECO:0007669"/>
    <property type="project" value="TreeGrafter"/>
</dbReference>
<dbReference type="GO" id="GO:0005730">
    <property type="term" value="C:nucleolus"/>
    <property type="evidence" value="ECO:0007669"/>
    <property type="project" value="UniProtKB-SubCell"/>
</dbReference>
<evidence type="ECO:0000256" key="5">
    <source>
        <dbReference type="ARBA" id="ARBA00022884"/>
    </source>
</evidence>
<evidence type="ECO:0000256" key="10">
    <source>
        <dbReference type="ARBA" id="ARBA00039871"/>
    </source>
</evidence>
<dbReference type="PROSITE" id="PS51462">
    <property type="entry name" value="NUDIX"/>
    <property type="match status" value="1"/>
</dbReference>
<dbReference type="EC" id="3.6.1.64" evidence="9"/>
<dbReference type="GO" id="GO:0005654">
    <property type="term" value="C:nucleoplasm"/>
    <property type="evidence" value="ECO:0007669"/>
    <property type="project" value="UniProtKB-SubCell"/>
</dbReference>
<dbReference type="GO" id="GO:0030515">
    <property type="term" value="F:snoRNA binding"/>
    <property type="evidence" value="ECO:0007669"/>
    <property type="project" value="TreeGrafter"/>
</dbReference>
<dbReference type="InterPro" id="IPR054754">
    <property type="entry name" value="NudT16"/>
</dbReference>
<comment type="catalytic activity">
    <reaction evidence="17">
        <text>dIDP + H2O = dIMP + phosphate + H(+)</text>
        <dbReference type="Rhea" id="RHEA:35211"/>
        <dbReference type="ChEBI" id="CHEBI:15377"/>
        <dbReference type="ChEBI" id="CHEBI:15378"/>
        <dbReference type="ChEBI" id="CHEBI:43474"/>
        <dbReference type="ChEBI" id="CHEBI:61194"/>
        <dbReference type="ChEBI" id="CHEBI:62286"/>
        <dbReference type="EC" id="3.6.1.64"/>
    </reaction>
    <physiologicalReaction direction="left-to-right" evidence="17">
        <dbReference type="Rhea" id="RHEA:35212"/>
    </physiologicalReaction>
</comment>
<sequence>MIELTREEAEAVVGLHAAHVVIYAKTNGTVLSGSSTKNIEQARALVMATIRFDGKIGFPGGFIDPGETWLEGVNRELREELDVDTSNDHLITDDHYVFSFLDKASGFCLHLYACEVTEEKFVDIERGAHDAEHYGFETLGVCRIPLHTSDKGTGLPSFLQHYFIGYAKEELLRALKHTGILSEEEIELAVKIARESESARHI</sequence>
<keyword evidence="6" id="KW-0546">Nucleotide metabolism</keyword>
<comment type="cofactor">
    <cofactor evidence="1">
        <name>Co(2+)</name>
        <dbReference type="ChEBI" id="CHEBI:48828"/>
    </cofactor>
</comment>
<evidence type="ECO:0000256" key="4">
    <source>
        <dbReference type="ARBA" id="ARBA00022801"/>
    </source>
</evidence>
<dbReference type="GO" id="GO:1990174">
    <property type="term" value="F:phosphodiesterase decapping endonuclease activity"/>
    <property type="evidence" value="ECO:0007669"/>
    <property type="project" value="TreeGrafter"/>
</dbReference>
<dbReference type="GO" id="GO:0140933">
    <property type="term" value="F:5'-(N(7)-methylguanosine 5'-triphospho)-[mRNA] hydrolase activity"/>
    <property type="evidence" value="ECO:0007669"/>
    <property type="project" value="UniProtKB-EC"/>
</dbReference>
<proteinExistence type="inferred from homology"/>
<evidence type="ECO:0000256" key="14">
    <source>
        <dbReference type="ARBA" id="ARBA00043162"/>
    </source>
</evidence>
<dbReference type="PANTHER" id="PTHR31699">
    <property type="entry name" value="NUDIX T16 FAMILY MEMBER"/>
    <property type="match status" value="1"/>
</dbReference>
<keyword evidence="7" id="KW-0539">Nucleus</keyword>
<dbReference type="PROSITE" id="PS00893">
    <property type="entry name" value="NUDIX_BOX"/>
    <property type="match status" value="1"/>
</dbReference>
<comment type="similarity">
    <text evidence="8">Belongs to the Nudix hydrolase family. NUDT16 subfamily.</text>
</comment>
<dbReference type="SUPFAM" id="SSF55811">
    <property type="entry name" value="Nudix"/>
    <property type="match status" value="1"/>
</dbReference>
<evidence type="ECO:0000256" key="7">
    <source>
        <dbReference type="ARBA" id="ARBA00023242"/>
    </source>
</evidence>
<evidence type="ECO:0000256" key="13">
    <source>
        <dbReference type="ARBA" id="ARBA00042015"/>
    </source>
</evidence>
<dbReference type="WBParaSite" id="PSAMB.scaffold7062size8291.g29548.t1">
    <property type="protein sequence ID" value="PSAMB.scaffold7062size8291.g29548.t1"/>
    <property type="gene ID" value="PSAMB.scaffold7062size8291.g29548"/>
</dbReference>
<comment type="catalytic activity">
    <reaction evidence="15">
        <text>a 5'-end (N(7)-methyl 5'-triphosphoguanosine)-ribonucleoside in mRNA + H2O = N(7)-methyl-GDP + a 5'-end phospho-ribonucleoside in mRNA + 2 H(+)</text>
        <dbReference type="Rhea" id="RHEA:67484"/>
        <dbReference type="Rhea" id="RHEA-COMP:15692"/>
        <dbReference type="Rhea" id="RHEA-COMP:17167"/>
        <dbReference type="ChEBI" id="CHEBI:15377"/>
        <dbReference type="ChEBI" id="CHEBI:15378"/>
        <dbReference type="ChEBI" id="CHEBI:63714"/>
        <dbReference type="ChEBI" id="CHEBI:138282"/>
        <dbReference type="ChEBI" id="CHEBI:156461"/>
        <dbReference type="EC" id="3.6.1.62"/>
    </reaction>
    <physiologicalReaction direction="left-to-right" evidence="15">
        <dbReference type="Rhea" id="RHEA:67485"/>
    </physiologicalReaction>
</comment>
<dbReference type="Pfam" id="PF22327">
    <property type="entry name" value="Nudt16-like"/>
    <property type="match status" value="1"/>
</dbReference>
<dbReference type="Proteomes" id="UP000887566">
    <property type="component" value="Unplaced"/>
</dbReference>
<dbReference type="InterPro" id="IPR015797">
    <property type="entry name" value="NUDIX_hydrolase-like_dom_sf"/>
</dbReference>
<feature type="domain" description="Nudix hydrolase" evidence="18">
    <location>
        <begin position="13"/>
        <end position="168"/>
    </location>
</feature>
<dbReference type="GO" id="GO:1990003">
    <property type="term" value="F:IDP phosphatase activity"/>
    <property type="evidence" value="ECO:0007669"/>
    <property type="project" value="UniProtKB-EC"/>
</dbReference>
<dbReference type="AlphaFoldDB" id="A0A914X7I0"/>
<dbReference type="InterPro" id="IPR000086">
    <property type="entry name" value="NUDIX_hydrolase_dom"/>
</dbReference>
<evidence type="ECO:0000259" key="18">
    <source>
        <dbReference type="PROSITE" id="PS51462"/>
    </source>
</evidence>
<comment type="subcellular location">
    <subcellularLocation>
        <location evidence="2">Nucleus</location>
        <location evidence="2">Nucleolus</location>
    </subcellularLocation>
    <subcellularLocation>
        <location evidence="3">Nucleus</location>
        <location evidence="3">Nucleoplasm</location>
    </subcellularLocation>
</comment>
<dbReference type="Gene3D" id="3.90.79.10">
    <property type="entry name" value="Nucleoside Triphosphate Pyrophosphohydrolase"/>
    <property type="match status" value="1"/>
</dbReference>
<comment type="catalytic activity">
    <reaction evidence="16">
        <text>IDP + H2O = IMP + phosphate + H(+)</text>
        <dbReference type="Rhea" id="RHEA:35207"/>
        <dbReference type="ChEBI" id="CHEBI:15377"/>
        <dbReference type="ChEBI" id="CHEBI:15378"/>
        <dbReference type="ChEBI" id="CHEBI:43474"/>
        <dbReference type="ChEBI" id="CHEBI:58053"/>
        <dbReference type="ChEBI" id="CHEBI:58280"/>
        <dbReference type="EC" id="3.6.1.64"/>
    </reaction>
    <physiologicalReaction direction="left-to-right" evidence="16">
        <dbReference type="Rhea" id="RHEA:35208"/>
    </physiologicalReaction>
</comment>
<evidence type="ECO:0000256" key="16">
    <source>
        <dbReference type="ARBA" id="ARBA00047875"/>
    </source>
</evidence>